<accession>A0AAN9FJF1</accession>
<organism evidence="1 2">
    <name type="scientific">Crotalaria pallida</name>
    <name type="common">Smooth rattlebox</name>
    <name type="synonym">Crotalaria striata</name>
    <dbReference type="NCBI Taxonomy" id="3830"/>
    <lineage>
        <taxon>Eukaryota</taxon>
        <taxon>Viridiplantae</taxon>
        <taxon>Streptophyta</taxon>
        <taxon>Embryophyta</taxon>
        <taxon>Tracheophyta</taxon>
        <taxon>Spermatophyta</taxon>
        <taxon>Magnoliopsida</taxon>
        <taxon>eudicotyledons</taxon>
        <taxon>Gunneridae</taxon>
        <taxon>Pentapetalae</taxon>
        <taxon>rosids</taxon>
        <taxon>fabids</taxon>
        <taxon>Fabales</taxon>
        <taxon>Fabaceae</taxon>
        <taxon>Papilionoideae</taxon>
        <taxon>50 kb inversion clade</taxon>
        <taxon>genistoids sensu lato</taxon>
        <taxon>core genistoids</taxon>
        <taxon>Crotalarieae</taxon>
        <taxon>Crotalaria</taxon>
    </lineage>
</organism>
<evidence type="ECO:0000313" key="1">
    <source>
        <dbReference type="EMBL" id="KAK7275656.1"/>
    </source>
</evidence>
<evidence type="ECO:0000313" key="2">
    <source>
        <dbReference type="Proteomes" id="UP001372338"/>
    </source>
</evidence>
<name>A0AAN9FJF1_CROPI</name>
<comment type="caution">
    <text evidence="1">The sequence shown here is derived from an EMBL/GenBank/DDBJ whole genome shotgun (WGS) entry which is preliminary data.</text>
</comment>
<keyword evidence="2" id="KW-1185">Reference proteome</keyword>
<sequence>MTACWILCSSRIERLLYYACQRGKIAYLVMGDPIWSFRFLRERWLELVFFYVRTDSSSANGWEEEVRLQVQALEVLLLTYKEESSSAGEIVRKDGEAPSSSVLGCGQEELEMSLK</sequence>
<protein>
    <submittedName>
        <fullName evidence="1">Uncharacterized protein</fullName>
    </submittedName>
</protein>
<dbReference type="AlphaFoldDB" id="A0AAN9FJF1"/>
<dbReference type="EMBL" id="JAYWIO010000003">
    <property type="protein sequence ID" value="KAK7275656.1"/>
    <property type="molecule type" value="Genomic_DNA"/>
</dbReference>
<reference evidence="1 2" key="1">
    <citation type="submission" date="2024-01" db="EMBL/GenBank/DDBJ databases">
        <title>The genomes of 5 underutilized Papilionoideae crops provide insights into root nodulation and disease resistanc.</title>
        <authorList>
            <person name="Yuan L."/>
        </authorList>
    </citation>
    <scope>NUCLEOTIDE SEQUENCE [LARGE SCALE GENOMIC DNA]</scope>
    <source>
        <strain evidence="1">ZHUSHIDOU_FW_LH</strain>
        <tissue evidence="1">Leaf</tissue>
    </source>
</reference>
<gene>
    <name evidence="1" type="ORF">RIF29_16776</name>
</gene>
<proteinExistence type="predicted"/>
<dbReference type="Proteomes" id="UP001372338">
    <property type="component" value="Unassembled WGS sequence"/>
</dbReference>